<evidence type="ECO:0000259" key="5">
    <source>
        <dbReference type="Pfam" id="PF24827"/>
    </source>
</evidence>
<evidence type="ECO:0000256" key="1">
    <source>
        <dbReference type="ARBA" id="ARBA00001947"/>
    </source>
</evidence>
<keyword evidence="3" id="KW-0378">Hydrolase</keyword>
<proteinExistence type="predicted"/>
<evidence type="ECO:0000256" key="2">
    <source>
        <dbReference type="ARBA" id="ARBA00022723"/>
    </source>
</evidence>
<dbReference type="SUPFAM" id="SSF53187">
    <property type="entry name" value="Zn-dependent exopeptidases"/>
    <property type="match status" value="1"/>
</dbReference>
<keyword evidence="2" id="KW-0479">Metal-binding</keyword>
<dbReference type="InterPro" id="IPR055438">
    <property type="entry name" value="AstE_AspA_cat"/>
</dbReference>
<feature type="domain" description="Succinylglutamate desuccinylase/Aspartoacylase catalytic" evidence="5">
    <location>
        <begin position="53"/>
        <end position="149"/>
    </location>
</feature>
<dbReference type="GO" id="GO:0016788">
    <property type="term" value="F:hydrolase activity, acting on ester bonds"/>
    <property type="evidence" value="ECO:0007669"/>
    <property type="project" value="InterPro"/>
</dbReference>
<dbReference type="AlphaFoldDB" id="A0A3B0RKV8"/>
<evidence type="ECO:0000256" key="3">
    <source>
        <dbReference type="ARBA" id="ARBA00022801"/>
    </source>
</evidence>
<evidence type="ECO:0000313" key="6">
    <source>
        <dbReference type="EMBL" id="VAV92382.1"/>
    </source>
</evidence>
<accession>A0A3B0RKV8</accession>
<dbReference type="Pfam" id="PF24827">
    <property type="entry name" value="AstE_AspA_cat"/>
    <property type="match status" value="1"/>
</dbReference>
<evidence type="ECO:0000256" key="4">
    <source>
        <dbReference type="ARBA" id="ARBA00022833"/>
    </source>
</evidence>
<reference evidence="6" key="1">
    <citation type="submission" date="2018-06" db="EMBL/GenBank/DDBJ databases">
        <authorList>
            <person name="Zhirakovskaya E."/>
        </authorList>
    </citation>
    <scope>NUCLEOTIDE SEQUENCE</scope>
</reference>
<dbReference type="EMBL" id="UOEJ01000034">
    <property type="protein sequence ID" value="VAV92382.1"/>
    <property type="molecule type" value="Genomic_DNA"/>
</dbReference>
<gene>
    <name evidence="6" type="ORF">MNBD_ALPHA01-582</name>
</gene>
<sequence>MEPGPLMSDIIEIWRNPQPGRIGHSVKEFLYNLNGPTWLDIGGRDSSRRRVLVTLLHGNEPSGVKALFNWLTDPERRQPETALSILICSVEAALTEPEFSHRYMPGLPDMNRCFRPPFDSANGRIAREILTRIERLRPEAVVDMHNTSGSGPDFTVTTKLDDCHVRLAKNFSGRLILTELRLGALMEADFGCPVITLECGGGIDLKADQTALKAIHILAGKQDLFLDDDSPLPDILKHPLRFEISAEASLEYAKSPVIGIDITLAADIEKHNFGITAQNEFLGWLGPGGLDYFSAIDDAGNDIKHELFTVQDNMLYTAQPLRLFMVTPRPEIAKKDCLFYLVRAGQ</sequence>
<dbReference type="Gene3D" id="3.40.630.10">
    <property type="entry name" value="Zn peptidases"/>
    <property type="match status" value="1"/>
</dbReference>
<protein>
    <recommendedName>
        <fullName evidence="5">Succinylglutamate desuccinylase/Aspartoacylase catalytic domain-containing protein</fullName>
    </recommendedName>
</protein>
<comment type="cofactor">
    <cofactor evidence="1">
        <name>Zn(2+)</name>
        <dbReference type="ChEBI" id="CHEBI:29105"/>
    </cofactor>
</comment>
<name>A0A3B0RKV8_9ZZZZ</name>
<dbReference type="GO" id="GO:0046872">
    <property type="term" value="F:metal ion binding"/>
    <property type="evidence" value="ECO:0007669"/>
    <property type="project" value="UniProtKB-KW"/>
</dbReference>
<keyword evidence="4" id="KW-0862">Zinc</keyword>
<organism evidence="6">
    <name type="scientific">hydrothermal vent metagenome</name>
    <dbReference type="NCBI Taxonomy" id="652676"/>
    <lineage>
        <taxon>unclassified sequences</taxon>
        <taxon>metagenomes</taxon>
        <taxon>ecological metagenomes</taxon>
    </lineage>
</organism>